<feature type="region of interest" description="Disordered" evidence="1">
    <location>
        <begin position="141"/>
        <end position="190"/>
    </location>
</feature>
<dbReference type="EMBL" id="CAJZBQ010000053">
    <property type="protein sequence ID" value="CAG9331253.1"/>
    <property type="molecule type" value="Genomic_DNA"/>
</dbReference>
<accession>A0AAU9K2S7</accession>
<comment type="caution">
    <text evidence="2">The sequence shown here is derived from an EMBL/GenBank/DDBJ whole genome shotgun (WGS) entry which is preliminary data.</text>
</comment>
<name>A0AAU9K2S7_9CILI</name>
<dbReference type="PANTHER" id="PTHR35381">
    <property type="entry name" value="EF-HAND DOMAIN-CONTAINING PROTEIN"/>
    <property type="match status" value="1"/>
</dbReference>
<dbReference type="AlphaFoldDB" id="A0AAU9K2S7"/>
<proteinExistence type="predicted"/>
<dbReference type="Proteomes" id="UP001162131">
    <property type="component" value="Unassembled WGS sequence"/>
</dbReference>
<evidence type="ECO:0000313" key="3">
    <source>
        <dbReference type="Proteomes" id="UP001162131"/>
    </source>
</evidence>
<gene>
    <name evidence="2" type="ORF">BSTOLATCC_MIC53328</name>
</gene>
<reference evidence="2" key="1">
    <citation type="submission" date="2021-09" db="EMBL/GenBank/DDBJ databases">
        <authorList>
            <consortium name="AG Swart"/>
            <person name="Singh M."/>
            <person name="Singh A."/>
            <person name="Seah K."/>
            <person name="Emmerich C."/>
        </authorList>
    </citation>
    <scope>NUCLEOTIDE SEQUENCE</scope>
    <source>
        <strain evidence="2">ATCC30299</strain>
    </source>
</reference>
<feature type="region of interest" description="Disordered" evidence="1">
    <location>
        <begin position="397"/>
        <end position="424"/>
    </location>
</feature>
<dbReference type="PANTHER" id="PTHR35381:SF1">
    <property type="entry name" value="EF-HAND DOMAIN-CONTAINING PROTEIN"/>
    <property type="match status" value="1"/>
</dbReference>
<feature type="compositionally biased region" description="Polar residues" evidence="1">
    <location>
        <begin position="406"/>
        <end position="421"/>
    </location>
</feature>
<evidence type="ECO:0000313" key="2">
    <source>
        <dbReference type="EMBL" id="CAG9331253.1"/>
    </source>
</evidence>
<organism evidence="2 3">
    <name type="scientific">Blepharisma stoltei</name>
    <dbReference type="NCBI Taxonomy" id="1481888"/>
    <lineage>
        <taxon>Eukaryota</taxon>
        <taxon>Sar</taxon>
        <taxon>Alveolata</taxon>
        <taxon>Ciliophora</taxon>
        <taxon>Postciliodesmatophora</taxon>
        <taxon>Heterotrichea</taxon>
        <taxon>Heterotrichida</taxon>
        <taxon>Blepharismidae</taxon>
        <taxon>Blepharisma</taxon>
    </lineage>
</organism>
<sequence length="497" mass="57611">MEDPLELPEQAEQAEEVLRITVNIGNASDEIVVHADDEPIQLAREFAVKHNLNLDKCTKLAAHIENCIESLIEEETETKTPQKSIQQPESSTQSIRNIGEELYKKGIAQKSKLVSLMQQEKLKEMAKESLELTFRPVIHHYSPKPNLNVSSNSKEPKKHRPSLRSEDQDCTFKPKVNSRSEKLINSKSQKNIKPKHEELYDQAKILEIKKKQLEEYYLSKPKENPITIDHAREVADRLIQFGKTVDFKIEQLKKYEEENMKDPVSGRPFFSPKTCKMPETPRKLNIAGKNKLYKQKFDLENQTPRGSLTNNRSQKLIQKTKHHRWIEIFKLLNPSENDRIRSDLVDKDKIDPDLYKILSPFLEELAEIPDGLSFNDFCVAMENLMTILSQDEKSKLLNTSKKRKQSPQPYTFQPAINSSPGHSREGSIYERCYDMTQNRQEKISKARETRIQLETKNCTFKPKTTPYKATRSITKKYYEMHHELSHPCIGLCNGAHI</sequence>
<keyword evidence="3" id="KW-1185">Reference proteome</keyword>
<protein>
    <submittedName>
        <fullName evidence="2">Uncharacterized protein</fullName>
    </submittedName>
</protein>
<evidence type="ECO:0000256" key="1">
    <source>
        <dbReference type="SAM" id="MobiDB-lite"/>
    </source>
</evidence>
<feature type="compositionally biased region" description="Basic and acidic residues" evidence="1">
    <location>
        <begin position="163"/>
        <end position="184"/>
    </location>
</feature>